<dbReference type="EMBL" id="LK023338">
    <property type="protein sequence ID" value="CDS10634.1"/>
    <property type="molecule type" value="Genomic_DNA"/>
</dbReference>
<organism evidence="1">
    <name type="scientific">Lichtheimia ramosa</name>
    <dbReference type="NCBI Taxonomy" id="688394"/>
    <lineage>
        <taxon>Eukaryota</taxon>
        <taxon>Fungi</taxon>
        <taxon>Fungi incertae sedis</taxon>
        <taxon>Mucoromycota</taxon>
        <taxon>Mucoromycotina</taxon>
        <taxon>Mucoromycetes</taxon>
        <taxon>Mucorales</taxon>
        <taxon>Lichtheimiaceae</taxon>
        <taxon>Lichtheimia</taxon>
    </lineage>
</organism>
<evidence type="ECO:0008006" key="2">
    <source>
        <dbReference type="Google" id="ProtNLM"/>
    </source>
</evidence>
<dbReference type="OrthoDB" id="2264969at2759"/>
<dbReference type="PANTHER" id="PTHR38926">
    <property type="entry name" value="F-BOX DOMAIN CONTAINING PROTEIN, EXPRESSED"/>
    <property type="match status" value="1"/>
</dbReference>
<dbReference type="SUPFAM" id="SSF48452">
    <property type="entry name" value="TPR-like"/>
    <property type="match status" value="1"/>
</dbReference>
<name>A0A077WTL8_9FUNG</name>
<protein>
    <recommendedName>
        <fullName evidence="2">F-box domain-containing protein</fullName>
    </recommendedName>
</protein>
<dbReference type="SUPFAM" id="SSF52058">
    <property type="entry name" value="L domain-like"/>
    <property type="match status" value="1"/>
</dbReference>
<dbReference type="InterPro" id="IPR032675">
    <property type="entry name" value="LRR_dom_sf"/>
</dbReference>
<dbReference type="AlphaFoldDB" id="A0A077WTL8"/>
<reference evidence="1" key="1">
    <citation type="journal article" date="2014" name="Genome Announc.">
        <title>De novo whole-genome sequence and genome annotation of Lichtheimia ramosa.</title>
        <authorList>
            <person name="Linde J."/>
            <person name="Schwartze V."/>
            <person name="Binder U."/>
            <person name="Lass-Florl C."/>
            <person name="Voigt K."/>
            <person name="Horn F."/>
        </authorList>
    </citation>
    <scope>NUCLEOTIDE SEQUENCE</scope>
    <source>
        <strain evidence="1">JMRC FSU:6197</strain>
    </source>
</reference>
<dbReference type="Gene3D" id="1.25.40.10">
    <property type="entry name" value="Tetratricopeptide repeat domain"/>
    <property type="match status" value="1"/>
</dbReference>
<dbReference type="Gene3D" id="3.80.10.10">
    <property type="entry name" value="Ribonuclease Inhibitor"/>
    <property type="match status" value="2"/>
</dbReference>
<dbReference type="PANTHER" id="PTHR38926:SF5">
    <property type="entry name" value="F-BOX AND LEUCINE-RICH REPEAT PROTEIN 6"/>
    <property type="match status" value="1"/>
</dbReference>
<proteinExistence type="predicted"/>
<accession>A0A077WTL8</accession>
<evidence type="ECO:0000313" key="1">
    <source>
        <dbReference type="EMBL" id="CDS10634.1"/>
    </source>
</evidence>
<gene>
    <name evidence="1" type="ORF">LRAMOSA11120</name>
</gene>
<dbReference type="InterPro" id="IPR011990">
    <property type="entry name" value="TPR-like_helical_dom_sf"/>
</dbReference>
<sequence length="654" mass="75354">MSDTIWSHLCQQPTLIASAEKYKQLVYDSTAELVQPIQRILSALDRRALALSKCATYDAALRDANLMQQLSPTSAIGYLREASIYSEQGKQRHVIDICNQALRIVDPKDVHYATLQQTKVDAEQRQNKHIDFITQLPVDIVHTTLIPMFMKENALDAVKRCDYLYVSNQWRDQIVQCWGGFEFRVHHEDSVISEHCQQLFDFSQYATSLYIHWYSIGTWLPDLFRDHNFCSLRKINIQCLEESTINHFISALKLVRDTVTHLYIDVEDESEISLADIFLACPNLISLDLTYPARIELTGIPTMTKLETLLISYAREEITSDQVIEVFQRFPSLKKLELGPCSDIESALVVSDYCPSMKHLGIVMLDQGVEISFSDQGGACDVQGITHLSIRHSESKATRQHINSIFNKYQRTLQQITWDIEPDSEDNIYNIQYPQLKKLYLDNSGWWIPHNAPMLEELSITSKTIDANPTVLDITPPNLKKLELHLDNGYFADKKALAEYIGSFSHQSQLQQLDIYFNSHDRVGKVLDAICHLHQLQRLMISFTNAWDAYGLERFIDKLAQKSSQISCLEIRCVNPLSTYSMNALKRLENLKQLAFSIDCTDGNDSIWDSIQTFPQLEWIRVYPSYAADKNQIKRLLQHKPDMKISISRHFERF</sequence>